<reference evidence="2" key="1">
    <citation type="journal article" date="2019" name="Int. J. Syst. Evol. Microbiol.">
        <title>The Global Catalogue of Microorganisms (GCM) 10K type strain sequencing project: providing services to taxonomists for standard genome sequencing and annotation.</title>
        <authorList>
            <consortium name="The Broad Institute Genomics Platform"/>
            <consortium name="The Broad Institute Genome Sequencing Center for Infectious Disease"/>
            <person name="Wu L."/>
            <person name="Ma J."/>
        </authorList>
    </citation>
    <scope>NUCLEOTIDE SEQUENCE [LARGE SCALE GENOMIC DNA]</scope>
    <source>
        <strain evidence="2">CGMCC 4.7241</strain>
    </source>
</reference>
<accession>A0ABV7YP00</accession>
<keyword evidence="2" id="KW-1185">Reference proteome</keyword>
<organism evidence="1 2">
    <name type="scientific">Tenggerimyces flavus</name>
    <dbReference type="NCBI Taxonomy" id="1708749"/>
    <lineage>
        <taxon>Bacteria</taxon>
        <taxon>Bacillati</taxon>
        <taxon>Actinomycetota</taxon>
        <taxon>Actinomycetes</taxon>
        <taxon>Propionibacteriales</taxon>
        <taxon>Nocardioidaceae</taxon>
        <taxon>Tenggerimyces</taxon>
    </lineage>
</organism>
<protein>
    <submittedName>
        <fullName evidence="1">Uncharacterized protein</fullName>
    </submittedName>
</protein>
<gene>
    <name evidence="1" type="ORF">ACFOUW_38380</name>
</gene>
<dbReference type="EMBL" id="JBHRZH010000057">
    <property type="protein sequence ID" value="MFC3766747.1"/>
    <property type="molecule type" value="Genomic_DNA"/>
</dbReference>
<name>A0ABV7YP00_9ACTN</name>
<evidence type="ECO:0000313" key="2">
    <source>
        <dbReference type="Proteomes" id="UP001595699"/>
    </source>
</evidence>
<sequence>MDFLAVTFGALPTDPSCSGPVVVHADGAFECRGPWCPGATKVFHPSSAIDPCHPVQDVGASAIGGHACVRCAAGHLEDLGELACPGMEITHDDGRFDCSAGENCLGDHAPHMTARSCRLLGACDCGT</sequence>
<evidence type="ECO:0000313" key="1">
    <source>
        <dbReference type="EMBL" id="MFC3766747.1"/>
    </source>
</evidence>
<dbReference type="Proteomes" id="UP001595699">
    <property type="component" value="Unassembled WGS sequence"/>
</dbReference>
<proteinExistence type="predicted"/>
<dbReference type="RefSeq" id="WP_205121754.1">
    <property type="nucleotide sequence ID" value="NZ_JAFBCM010000001.1"/>
</dbReference>
<comment type="caution">
    <text evidence="1">The sequence shown here is derived from an EMBL/GenBank/DDBJ whole genome shotgun (WGS) entry which is preliminary data.</text>
</comment>